<comment type="caution">
    <text evidence="2">The sequence shown here is derived from an EMBL/GenBank/DDBJ whole genome shotgun (WGS) entry which is preliminary data.</text>
</comment>
<feature type="compositionally biased region" description="Polar residues" evidence="1">
    <location>
        <begin position="1"/>
        <end position="12"/>
    </location>
</feature>
<dbReference type="AlphaFoldDB" id="A0A9D3V634"/>
<reference evidence="2 3" key="1">
    <citation type="journal article" date="2021" name="Plant Biotechnol. J.">
        <title>Multi-omics assisted identification of the key and species-specific regulatory components of drought-tolerant mechanisms in Gossypium stocksii.</title>
        <authorList>
            <person name="Yu D."/>
            <person name="Ke L."/>
            <person name="Zhang D."/>
            <person name="Wu Y."/>
            <person name="Sun Y."/>
            <person name="Mei J."/>
            <person name="Sun J."/>
            <person name="Sun Y."/>
        </authorList>
    </citation>
    <scope>NUCLEOTIDE SEQUENCE [LARGE SCALE GENOMIC DNA]</scope>
    <source>
        <strain evidence="3">cv. E1</strain>
        <tissue evidence="2">Leaf</tissue>
    </source>
</reference>
<evidence type="ECO:0000256" key="1">
    <source>
        <dbReference type="SAM" id="MobiDB-lite"/>
    </source>
</evidence>
<feature type="region of interest" description="Disordered" evidence="1">
    <location>
        <begin position="1"/>
        <end position="26"/>
    </location>
</feature>
<proteinExistence type="predicted"/>
<evidence type="ECO:0000313" key="2">
    <source>
        <dbReference type="EMBL" id="KAH1072869.1"/>
    </source>
</evidence>
<keyword evidence="3" id="KW-1185">Reference proteome</keyword>
<organism evidence="2 3">
    <name type="scientific">Gossypium stocksii</name>
    <dbReference type="NCBI Taxonomy" id="47602"/>
    <lineage>
        <taxon>Eukaryota</taxon>
        <taxon>Viridiplantae</taxon>
        <taxon>Streptophyta</taxon>
        <taxon>Embryophyta</taxon>
        <taxon>Tracheophyta</taxon>
        <taxon>Spermatophyta</taxon>
        <taxon>Magnoliopsida</taxon>
        <taxon>eudicotyledons</taxon>
        <taxon>Gunneridae</taxon>
        <taxon>Pentapetalae</taxon>
        <taxon>rosids</taxon>
        <taxon>malvids</taxon>
        <taxon>Malvales</taxon>
        <taxon>Malvaceae</taxon>
        <taxon>Malvoideae</taxon>
        <taxon>Gossypium</taxon>
    </lineage>
</organism>
<dbReference type="Proteomes" id="UP000828251">
    <property type="component" value="Unassembled WGS sequence"/>
</dbReference>
<dbReference type="EMBL" id="JAIQCV010000008">
    <property type="protein sequence ID" value="KAH1072869.1"/>
    <property type="molecule type" value="Genomic_DNA"/>
</dbReference>
<accession>A0A9D3V634</accession>
<sequence length="136" mass="14591">MVVSKSSGNQSKPTTSFPSTPTASSAAQSRCPSVLVCPKCLLMRSFNLDKFTSCCHSPNLINPLPCQTCVLSPLKLALALVDTVLTSPQAALNSFSGDDQGGNIRHVHLQVNSGKYFFFLANAFSNSFFINVTNMI</sequence>
<feature type="compositionally biased region" description="Low complexity" evidence="1">
    <location>
        <begin position="13"/>
        <end position="26"/>
    </location>
</feature>
<protein>
    <submittedName>
        <fullName evidence="2">Uncharacterized protein</fullName>
    </submittedName>
</protein>
<evidence type="ECO:0000313" key="3">
    <source>
        <dbReference type="Proteomes" id="UP000828251"/>
    </source>
</evidence>
<name>A0A9D3V634_9ROSI</name>
<gene>
    <name evidence="2" type="ORF">J1N35_025197</name>
</gene>